<dbReference type="AlphaFoldDB" id="A0A923GDG1"/>
<dbReference type="RefSeq" id="WP_186734207.1">
    <property type="nucleotide sequence ID" value="NZ_JABWRJ020000001.1"/>
</dbReference>
<gene>
    <name evidence="1" type="ORF">HU751_18090</name>
</gene>
<name>A0A923GDG1_9PSED</name>
<comment type="caution">
    <text evidence="1">The sequence shown here is derived from an EMBL/GenBank/DDBJ whole genome shotgun (WGS) entry which is preliminary data.</text>
</comment>
<reference evidence="1" key="2">
    <citation type="submission" date="2020-07" db="EMBL/GenBank/DDBJ databases">
        <authorList>
            <person name="Lood C."/>
            <person name="Girard L."/>
        </authorList>
    </citation>
    <scope>NUCLEOTIDE SEQUENCE</scope>
    <source>
        <strain evidence="1">BW13M1</strain>
    </source>
</reference>
<reference evidence="1" key="1">
    <citation type="journal article" date="2020" name="Microorganisms">
        <title>Reliable Identification of Environmental Pseudomonas Isolates Using the rpoD Gene.</title>
        <authorList>
            <consortium name="The Broad Institute Genome Sequencing Platform"/>
            <person name="Girard L."/>
            <person name="Lood C."/>
            <person name="Rokni-Zadeh H."/>
            <person name="van Noort V."/>
            <person name="Lavigne R."/>
            <person name="De Mot R."/>
        </authorList>
    </citation>
    <scope>NUCLEOTIDE SEQUENCE</scope>
    <source>
        <strain evidence="1">BW13M1</strain>
    </source>
</reference>
<dbReference type="EMBL" id="JABWRJ010000026">
    <property type="protein sequence ID" value="MBC3447693.1"/>
    <property type="molecule type" value="Genomic_DNA"/>
</dbReference>
<protein>
    <submittedName>
        <fullName evidence="1">Phage tail protein</fullName>
    </submittedName>
</protein>
<proteinExistence type="predicted"/>
<accession>A0A923GDG1</accession>
<evidence type="ECO:0000313" key="1">
    <source>
        <dbReference type="EMBL" id="MBC3447693.1"/>
    </source>
</evidence>
<sequence length="139" mass="16185">MKRFYSQSTGTTYLVGVHQDIPADALEIPETLYLEVITNRPRDKMLAHDERGLPFLIDVQINPAVLEREWRDVEIAKHEWLVSRHRAEIDLRRETTISAERFAELQGYLQVLRDWPLAQAFPDAAERPTPPTWLVDLIP</sequence>
<organism evidence="1">
    <name type="scientific">Pseudomonas peradeniyensis</name>
    <dbReference type="NCBI Taxonomy" id="2745488"/>
    <lineage>
        <taxon>Bacteria</taxon>
        <taxon>Pseudomonadati</taxon>
        <taxon>Pseudomonadota</taxon>
        <taxon>Gammaproteobacteria</taxon>
        <taxon>Pseudomonadales</taxon>
        <taxon>Pseudomonadaceae</taxon>
        <taxon>Pseudomonas</taxon>
    </lineage>
</organism>